<dbReference type="AlphaFoldDB" id="W4V546"/>
<keyword evidence="1" id="KW-1133">Transmembrane helix</keyword>
<gene>
    <name evidence="2" type="ORF">JCM21531_1746</name>
</gene>
<keyword evidence="3" id="KW-1185">Reference proteome</keyword>
<dbReference type="OrthoDB" id="2062630at2"/>
<comment type="caution">
    <text evidence="2">The sequence shown here is derived from an EMBL/GenBank/DDBJ whole genome shotgun (WGS) entry which is preliminary data.</text>
</comment>
<accession>W4V546</accession>
<feature type="transmembrane region" description="Helical" evidence="1">
    <location>
        <begin position="18"/>
        <end position="38"/>
    </location>
</feature>
<dbReference type="STRING" id="1294263.JCM21531_1746"/>
<dbReference type="EMBL" id="BAVR01000016">
    <property type="protein sequence ID" value="GAE88311.1"/>
    <property type="molecule type" value="Genomic_DNA"/>
</dbReference>
<evidence type="ECO:0000313" key="3">
    <source>
        <dbReference type="Proteomes" id="UP000019109"/>
    </source>
</evidence>
<reference evidence="2" key="1">
    <citation type="journal article" date="2014" name="Genome Announc.">
        <title>Draft Genome Sequence of Clostridium straminisolvens Strain JCM 21531T, Isolated from a Cellulose-Degrading Bacterial Community.</title>
        <authorList>
            <person name="Yuki M."/>
            <person name="Oshima K."/>
            <person name="Suda W."/>
            <person name="Sakamoto M."/>
            <person name="Kitamura K."/>
            <person name="Iida T."/>
            <person name="Hattori M."/>
            <person name="Ohkuma M."/>
        </authorList>
    </citation>
    <scope>NUCLEOTIDE SEQUENCE [LARGE SCALE GENOMIC DNA]</scope>
    <source>
        <strain evidence="2">JCM 21531</strain>
    </source>
</reference>
<keyword evidence="1" id="KW-0472">Membrane</keyword>
<dbReference type="RefSeq" id="WP_038288362.1">
    <property type="nucleotide sequence ID" value="NZ_BAVR01000016.1"/>
</dbReference>
<evidence type="ECO:0000256" key="1">
    <source>
        <dbReference type="SAM" id="Phobius"/>
    </source>
</evidence>
<dbReference type="Proteomes" id="UP000019109">
    <property type="component" value="Unassembled WGS sequence"/>
</dbReference>
<organism evidence="2 3">
    <name type="scientific">Acetivibrio straminisolvens JCM 21531</name>
    <dbReference type="NCBI Taxonomy" id="1294263"/>
    <lineage>
        <taxon>Bacteria</taxon>
        <taxon>Bacillati</taxon>
        <taxon>Bacillota</taxon>
        <taxon>Clostridia</taxon>
        <taxon>Eubacteriales</taxon>
        <taxon>Oscillospiraceae</taxon>
        <taxon>Acetivibrio</taxon>
    </lineage>
</organism>
<sequence>MDIFIEKIVKKKMDVNDALIIGGTISLGIILSVAIIFFLGPYGTSFLLCAAIGYLAYIIISSRKVEFEYALTNGELDIDKIVNKKKRKNIINVNCREFEIFARADSDKISKYVEEIEDKIIAVSSLDSEDVYAFVAKKKSDEDGGTQTKKVVVFFEPNEKMLKSIKMMIPGKVFE</sequence>
<proteinExistence type="predicted"/>
<dbReference type="Pfam" id="PF19601">
    <property type="entry name" value="DUF6106"/>
    <property type="match status" value="1"/>
</dbReference>
<protein>
    <submittedName>
        <fullName evidence="2">Uncharacterized protein</fullName>
    </submittedName>
</protein>
<evidence type="ECO:0000313" key="2">
    <source>
        <dbReference type="EMBL" id="GAE88311.1"/>
    </source>
</evidence>
<name>W4V546_9FIRM</name>
<keyword evidence="1" id="KW-0812">Transmembrane</keyword>
<feature type="transmembrane region" description="Helical" evidence="1">
    <location>
        <begin position="44"/>
        <end position="60"/>
    </location>
</feature>
<dbReference type="InterPro" id="IPR046088">
    <property type="entry name" value="DUF6106"/>
</dbReference>